<reference evidence="2 3" key="1">
    <citation type="submission" date="2007-10" db="EMBL/GenBank/DDBJ databases">
        <authorList>
            <person name="Wagner-Dobler I."/>
            <person name="Ferriera S."/>
            <person name="Johnson J."/>
            <person name="Kravitz S."/>
            <person name="Beeson K."/>
            <person name="Sutton G."/>
            <person name="Rogers Y.-H."/>
            <person name="Friedman R."/>
            <person name="Frazier M."/>
            <person name="Venter J.C."/>
        </authorList>
    </citation>
    <scope>NUCLEOTIDE SEQUENCE [LARGE SCALE GENOMIC DNA]</scope>
    <source>
        <strain evidence="2 3">DFL-43</strain>
    </source>
</reference>
<dbReference type="Proteomes" id="UP000004291">
    <property type="component" value="Chromosome"/>
</dbReference>
<protein>
    <submittedName>
        <fullName evidence="2">Uncharacterized protein</fullName>
    </submittedName>
</protein>
<dbReference type="EMBL" id="ABIA03000005">
    <property type="protein sequence ID" value="EDQ35163.2"/>
    <property type="molecule type" value="Genomic_DNA"/>
</dbReference>
<dbReference type="STRING" id="411684.HPDFL43_18252"/>
<comment type="caution">
    <text evidence="2">The sequence shown here is derived from an EMBL/GenBank/DDBJ whole genome shotgun (WGS) entry which is preliminary data.</text>
</comment>
<accession>A9CU76</accession>
<keyword evidence="3" id="KW-1185">Reference proteome</keyword>
<dbReference type="RefSeq" id="WP_156970356.1">
    <property type="nucleotide sequence ID" value="NZ_CM002917.1"/>
</dbReference>
<organism evidence="2 3">
    <name type="scientific">Hoeflea phototrophica (strain DSM 17068 / NCIMB 14078 / DFL-43)</name>
    <dbReference type="NCBI Taxonomy" id="411684"/>
    <lineage>
        <taxon>Bacteria</taxon>
        <taxon>Pseudomonadati</taxon>
        <taxon>Pseudomonadota</taxon>
        <taxon>Alphaproteobacteria</taxon>
        <taxon>Hyphomicrobiales</taxon>
        <taxon>Rhizobiaceae</taxon>
        <taxon>Hoeflea</taxon>
    </lineage>
</organism>
<evidence type="ECO:0000313" key="3">
    <source>
        <dbReference type="Proteomes" id="UP000004291"/>
    </source>
</evidence>
<proteinExistence type="predicted"/>
<dbReference type="HOGENOM" id="CLU_2382191_0_0_5"/>
<evidence type="ECO:0000256" key="1">
    <source>
        <dbReference type="SAM" id="MobiDB-lite"/>
    </source>
</evidence>
<name>A9CU76_HOEPD</name>
<reference evidence="2 3" key="2">
    <citation type="submission" date="2012-06" db="EMBL/GenBank/DDBJ databases">
        <authorList>
            <person name="Fiebig A."/>
        </authorList>
    </citation>
    <scope>NUCLEOTIDE SEQUENCE [LARGE SCALE GENOMIC DNA]</scope>
    <source>
        <strain evidence="2 3">DFL-43</strain>
    </source>
</reference>
<dbReference type="OrthoDB" id="8117451at2"/>
<gene>
    <name evidence="2" type="ORF">HPDFL43_18252</name>
</gene>
<dbReference type="AlphaFoldDB" id="A9CU76"/>
<evidence type="ECO:0000313" key="2">
    <source>
        <dbReference type="EMBL" id="EDQ35163.2"/>
    </source>
</evidence>
<feature type="region of interest" description="Disordered" evidence="1">
    <location>
        <begin position="1"/>
        <end position="71"/>
    </location>
</feature>
<sequence>MSYYDHATMIAHRLGPWQQQPEPPFDVPARHRKRRPDRLAKGERSPAACDPETGDHEDRGRQPPSNTGWRGMLASVAGLLPLAQCRGLSRRGKA</sequence>